<proteinExistence type="predicted"/>
<feature type="domain" description="Acyltransferase 3" evidence="10">
    <location>
        <begin position="10"/>
        <end position="342"/>
    </location>
</feature>
<feature type="transmembrane region" description="Helical" evidence="9">
    <location>
        <begin position="144"/>
        <end position="161"/>
    </location>
</feature>
<name>A0A7Z8Y8F9_9ACTO</name>
<feature type="transmembrane region" description="Helical" evidence="9">
    <location>
        <begin position="259"/>
        <end position="285"/>
    </location>
</feature>
<feature type="transmembrane region" description="Helical" evidence="9">
    <location>
        <begin position="35"/>
        <end position="54"/>
    </location>
</feature>
<feature type="transmembrane region" description="Helical" evidence="9">
    <location>
        <begin position="12"/>
        <end position="29"/>
    </location>
</feature>
<dbReference type="SUPFAM" id="SSF52266">
    <property type="entry name" value="SGNH hydrolase"/>
    <property type="match status" value="1"/>
</dbReference>
<dbReference type="EMBL" id="UYIO01000001">
    <property type="protein sequence ID" value="VDG76112.1"/>
    <property type="molecule type" value="Genomic_DNA"/>
</dbReference>
<feature type="transmembrane region" description="Helical" evidence="9">
    <location>
        <begin position="166"/>
        <end position="184"/>
    </location>
</feature>
<reference evidence="11 12" key="1">
    <citation type="submission" date="2018-11" db="EMBL/GenBank/DDBJ databases">
        <authorList>
            <consortium name="Pathogen Informatics"/>
        </authorList>
    </citation>
    <scope>NUCLEOTIDE SEQUENCE [LARGE SCALE GENOMIC DNA]</scope>
    <source>
        <strain evidence="11 12">NCTC10327</strain>
    </source>
</reference>
<feature type="transmembrane region" description="Helical" evidence="9">
    <location>
        <begin position="234"/>
        <end position="253"/>
    </location>
</feature>
<dbReference type="AlphaFoldDB" id="A0A7Z8Y8F9"/>
<dbReference type="PANTHER" id="PTHR23028:SF53">
    <property type="entry name" value="ACYL_TRANSF_3 DOMAIN-CONTAINING PROTEIN"/>
    <property type="match status" value="1"/>
</dbReference>
<evidence type="ECO:0000313" key="12">
    <source>
        <dbReference type="Proteomes" id="UP000269974"/>
    </source>
</evidence>
<feature type="transmembrane region" description="Helical" evidence="9">
    <location>
        <begin position="329"/>
        <end position="349"/>
    </location>
</feature>
<evidence type="ECO:0000256" key="6">
    <source>
        <dbReference type="ARBA" id="ARBA00023136"/>
    </source>
</evidence>
<accession>A0A7Z8Y8F9</accession>
<evidence type="ECO:0000256" key="7">
    <source>
        <dbReference type="ARBA" id="ARBA00023315"/>
    </source>
</evidence>
<dbReference type="RefSeq" id="WP_185933870.1">
    <property type="nucleotide sequence ID" value="NZ_UYIO01000001.1"/>
</dbReference>
<evidence type="ECO:0000256" key="3">
    <source>
        <dbReference type="ARBA" id="ARBA00022679"/>
    </source>
</evidence>
<keyword evidence="3 11" id="KW-0808">Transferase</keyword>
<organism evidence="11 12">
    <name type="scientific">Actinobaculum suis</name>
    <dbReference type="NCBI Taxonomy" id="1657"/>
    <lineage>
        <taxon>Bacteria</taxon>
        <taxon>Bacillati</taxon>
        <taxon>Actinomycetota</taxon>
        <taxon>Actinomycetes</taxon>
        <taxon>Actinomycetales</taxon>
        <taxon>Actinomycetaceae</taxon>
        <taxon>Actinobaculum</taxon>
    </lineage>
</organism>
<comment type="caution">
    <text evidence="11">The sequence shown here is derived from an EMBL/GenBank/DDBJ whole genome shotgun (WGS) entry which is preliminary data.</text>
</comment>
<keyword evidence="5 9" id="KW-1133">Transmembrane helix</keyword>
<dbReference type="InterPro" id="IPR050879">
    <property type="entry name" value="Acyltransferase_3"/>
</dbReference>
<feature type="region of interest" description="Disordered" evidence="8">
    <location>
        <begin position="416"/>
        <end position="509"/>
    </location>
</feature>
<feature type="compositionally biased region" description="Low complexity" evidence="8">
    <location>
        <begin position="461"/>
        <end position="497"/>
    </location>
</feature>
<feature type="transmembrane region" description="Helical" evidence="9">
    <location>
        <begin position="306"/>
        <end position="323"/>
    </location>
</feature>
<dbReference type="InterPro" id="IPR002656">
    <property type="entry name" value="Acyl_transf_3_dom"/>
</dbReference>
<keyword evidence="6 9" id="KW-0472">Membrane</keyword>
<keyword evidence="2" id="KW-1003">Cell membrane</keyword>
<sequence>MQVKQHQRVRGLDGLRAIAAFIVLVFHIWPGGIGYIGVDVFFVLSGFLITSLLTREYRREGRIDLPHFWRKRIRRLTPAVTVATIGTLALARIVGGDALVQLPWQAFGAVTGTYNWFQVANGSSYFESQSPRLLTNMWSLAVEQQFYLLWPLVVLALVALVGSRRIAVWTCLGIAAASAIWQQVLVSGADDVTRAYVGTDSHAFGLMIGAAIAFTLPEAINGAPLPVGRQTKKYLGIGSWVCLAALVLAGVFAPETRFMYPWGSLLACLASAVVILGLLGGRAAAAHRLVNLLDKPVMVWLGERSYGIYLWHWPLIVLGFYAFNLRNWTVAIIVIPLSILLAHLSFKYVETPVRKHGFRACARSFVHGWLVSGGWQERATAALTAVAVVLAGWALATSQPQSSAEEYVTAGQKSLENRAGKGAASASPDDETPSGAGGDEHDAGSDKQAADSQASGGDNSAAAGKTGADADTKQAGAGADSAAGAGANQANDPAGAGKPQVTEPPFVPLAADGSNVTVIGDSVTVAASPALQERMPNIAVDGEVSRSIKPAPGIISSMKQQGTLRPYVVLALATNGSVSDADWAAVKQALGEDHRIVLVTGYGPANKTWIREAAEKIREIAATDPHVRVADWEPIAAAHEEHLAGDRVHPDPTAAGLYADEILRALQSF</sequence>
<dbReference type="Pfam" id="PF01757">
    <property type="entry name" value="Acyl_transf_3"/>
    <property type="match status" value="1"/>
</dbReference>
<dbReference type="GO" id="GO:0016747">
    <property type="term" value="F:acyltransferase activity, transferring groups other than amino-acyl groups"/>
    <property type="evidence" value="ECO:0007669"/>
    <property type="project" value="InterPro"/>
</dbReference>
<dbReference type="Proteomes" id="UP000269974">
    <property type="component" value="Unassembled WGS sequence"/>
</dbReference>
<evidence type="ECO:0000259" key="10">
    <source>
        <dbReference type="Pfam" id="PF01757"/>
    </source>
</evidence>
<feature type="compositionally biased region" description="Basic and acidic residues" evidence="8">
    <location>
        <begin position="438"/>
        <end position="449"/>
    </location>
</feature>
<comment type="subcellular location">
    <subcellularLocation>
        <location evidence="1">Cell membrane</location>
        <topology evidence="1">Multi-pass membrane protein</topology>
    </subcellularLocation>
</comment>
<evidence type="ECO:0000256" key="5">
    <source>
        <dbReference type="ARBA" id="ARBA00022989"/>
    </source>
</evidence>
<protein>
    <submittedName>
        <fullName evidence="11">Peptidoglycan O-acetyltransferase</fullName>
        <ecNumber evidence="11">2.3.1.-</ecNumber>
    </submittedName>
</protein>
<evidence type="ECO:0000256" key="8">
    <source>
        <dbReference type="SAM" id="MobiDB-lite"/>
    </source>
</evidence>
<evidence type="ECO:0000256" key="4">
    <source>
        <dbReference type="ARBA" id="ARBA00022692"/>
    </source>
</evidence>
<dbReference type="InterPro" id="IPR036514">
    <property type="entry name" value="SGNH_hydro_sf"/>
</dbReference>
<gene>
    <name evidence="11" type="primary">oatA</name>
    <name evidence="11" type="ORF">NCTC10327_00782</name>
</gene>
<dbReference type="EC" id="2.3.1.-" evidence="11"/>
<keyword evidence="4 9" id="KW-0812">Transmembrane</keyword>
<dbReference type="PANTHER" id="PTHR23028">
    <property type="entry name" value="ACETYLTRANSFERASE"/>
    <property type="match status" value="1"/>
</dbReference>
<evidence type="ECO:0000256" key="2">
    <source>
        <dbReference type="ARBA" id="ARBA00022475"/>
    </source>
</evidence>
<dbReference type="GO" id="GO:0009103">
    <property type="term" value="P:lipopolysaccharide biosynthetic process"/>
    <property type="evidence" value="ECO:0007669"/>
    <property type="project" value="TreeGrafter"/>
</dbReference>
<feature type="transmembrane region" description="Helical" evidence="9">
    <location>
        <begin position="204"/>
        <end position="222"/>
    </location>
</feature>
<evidence type="ECO:0000313" key="11">
    <source>
        <dbReference type="EMBL" id="VDG76112.1"/>
    </source>
</evidence>
<keyword evidence="7 11" id="KW-0012">Acyltransferase</keyword>
<dbReference type="Gene3D" id="3.40.50.1110">
    <property type="entry name" value="SGNH hydrolase"/>
    <property type="match status" value="1"/>
</dbReference>
<evidence type="ECO:0000256" key="1">
    <source>
        <dbReference type="ARBA" id="ARBA00004651"/>
    </source>
</evidence>
<evidence type="ECO:0000256" key="9">
    <source>
        <dbReference type="SAM" id="Phobius"/>
    </source>
</evidence>
<feature type="transmembrane region" description="Helical" evidence="9">
    <location>
        <begin position="75"/>
        <end position="94"/>
    </location>
</feature>
<dbReference type="GO" id="GO:0005886">
    <property type="term" value="C:plasma membrane"/>
    <property type="evidence" value="ECO:0007669"/>
    <property type="project" value="UniProtKB-SubCell"/>
</dbReference>